<gene>
    <name evidence="15" type="ORF">WJX72_000715</name>
</gene>
<accession>A0AAW1P6G4</accession>
<evidence type="ECO:0000256" key="2">
    <source>
        <dbReference type="ARBA" id="ARBA00003976"/>
    </source>
</evidence>
<feature type="region of interest" description="Disordered" evidence="12">
    <location>
        <begin position="521"/>
        <end position="578"/>
    </location>
</feature>
<keyword evidence="16" id="KW-1185">Reference proteome</keyword>
<comment type="caution">
    <text evidence="15">The sequence shown here is derived from an EMBL/GenBank/DDBJ whole genome shotgun (WGS) entry which is preliminary data.</text>
</comment>
<dbReference type="SUPFAM" id="SSF57850">
    <property type="entry name" value="RING/U-box"/>
    <property type="match status" value="3"/>
</dbReference>
<dbReference type="EC" id="2.3.2.31" evidence="4"/>
<dbReference type="Gene3D" id="3.30.40.10">
    <property type="entry name" value="Zinc/RING finger domain, C3HC4 (zinc finger)"/>
    <property type="match status" value="1"/>
</dbReference>
<evidence type="ECO:0000256" key="12">
    <source>
        <dbReference type="SAM" id="MobiDB-lite"/>
    </source>
</evidence>
<dbReference type="PANTHER" id="PTHR11685">
    <property type="entry name" value="RBR FAMILY RING FINGER AND IBR DOMAIN-CONTAINING"/>
    <property type="match status" value="1"/>
</dbReference>
<dbReference type="InterPro" id="IPR045840">
    <property type="entry name" value="Ariadne"/>
</dbReference>
<dbReference type="FunFam" id="1.20.120.1750:FF:000027">
    <property type="entry name" value="RBR-type E3 ubiquitin transferase"/>
    <property type="match status" value="1"/>
</dbReference>
<comment type="similarity">
    <text evidence="3">Belongs to the RBR family. Ariadne subfamily.</text>
</comment>
<feature type="domain" description="RING-type" evidence="13">
    <location>
        <begin position="121"/>
        <end position="170"/>
    </location>
</feature>
<evidence type="ECO:0000256" key="7">
    <source>
        <dbReference type="ARBA" id="ARBA00022737"/>
    </source>
</evidence>
<dbReference type="SMART" id="SM00184">
    <property type="entry name" value="RING"/>
    <property type="match status" value="2"/>
</dbReference>
<dbReference type="CDD" id="cd20346">
    <property type="entry name" value="BRcat_RBR_ANKIB1"/>
    <property type="match status" value="1"/>
</dbReference>
<keyword evidence="6" id="KW-0479">Metal-binding</keyword>
<dbReference type="InterPro" id="IPR001841">
    <property type="entry name" value="Znf_RING"/>
</dbReference>
<evidence type="ECO:0000256" key="9">
    <source>
        <dbReference type="ARBA" id="ARBA00022786"/>
    </source>
</evidence>
<dbReference type="InterPro" id="IPR031127">
    <property type="entry name" value="E3_UB_ligase_RBR"/>
</dbReference>
<dbReference type="FunFam" id="3.30.40.10:FF:000019">
    <property type="entry name" value="RBR-type E3 ubiquitin transferase"/>
    <property type="match status" value="1"/>
</dbReference>
<evidence type="ECO:0000259" key="14">
    <source>
        <dbReference type="PROSITE" id="PS51873"/>
    </source>
</evidence>
<evidence type="ECO:0000256" key="1">
    <source>
        <dbReference type="ARBA" id="ARBA00001798"/>
    </source>
</evidence>
<feature type="domain" description="RING-type" evidence="14">
    <location>
        <begin position="117"/>
        <end position="331"/>
    </location>
</feature>
<protein>
    <recommendedName>
        <fullName evidence="4">RBR-type E3 ubiquitin transferase</fullName>
        <ecNumber evidence="4">2.3.2.31</ecNumber>
    </recommendedName>
</protein>
<evidence type="ECO:0000256" key="10">
    <source>
        <dbReference type="ARBA" id="ARBA00022833"/>
    </source>
</evidence>
<dbReference type="SMART" id="SM00647">
    <property type="entry name" value="IBR"/>
    <property type="match status" value="2"/>
</dbReference>
<reference evidence="15 16" key="1">
    <citation type="journal article" date="2024" name="Nat. Commun.">
        <title>Phylogenomics reveals the evolutionary origins of lichenization in chlorophyte algae.</title>
        <authorList>
            <person name="Puginier C."/>
            <person name="Libourel C."/>
            <person name="Otte J."/>
            <person name="Skaloud P."/>
            <person name="Haon M."/>
            <person name="Grisel S."/>
            <person name="Petersen M."/>
            <person name="Berrin J.G."/>
            <person name="Delaux P.M."/>
            <person name="Dal Grande F."/>
            <person name="Keller J."/>
        </authorList>
    </citation>
    <scope>NUCLEOTIDE SEQUENCE [LARGE SCALE GENOMIC DNA]</scope>
    <source>
        <strain evidence="15 16">SAG 2043</strain>
    </source>
</reference>
<dbReference type="Pfam" id="PF22191">
    <property type="entry name" value="IBR_1"/>
    <property type="match status" value="1"/>
</dbReference>
<feature type="region of interest" description="Disordered" evidence="12">
    <location>
        <begin position="1"/>
        <end position="33"/>
    </location>
</feature>
<dbReference type="GO" id="GO:0008270">
    <property type="term" value="F:zinc ion binding"/>
    <property type="evidence" value="ECO:0007669"/>
    <property type="project" value="UniProtKB-KW"/>
</dbReference>
<comment type="function">
    <text evidence="2">Might act as an E3 ubiquitin-protein ligase, or as part of E3 complex, which accepts ubiquitin from specific E2 ubiquitin-conjugating enzymes and then transfers it to substrates.</text>
</comment>
<evidence type="ECO:0000256" key="8">
    <source>
        <dbReference type="ARBA" id="ARBA00022771"/>
    </source>
</evidence>
<evidence type="ECO:0000256" key="6">
    <source>
        <dbReference type="ARBA" id="ARBA00022723"/>
    </source>
</evidence>
<name>A0AAW1P6G4_9CHLO</name>
<evidence type="ECO:0000256" key="5">
    <source>
        <dbReference type="ARBA" id="ARBA00022679"/>
    </source>
</evidence>
<dbReference type="GO" id="GO:0016567">
    <property type="term" value="P:protein ubiquitination"/>
    <property type="evidence" value="ECO:0007669"/>
    <property type="project" value="InterPro"/>
</dbReference>
<evidence type="ECO:0000256" key="4">
    <source>
        <dbReference type="ARBA" id="ARBA00012251"/>
    </source>
</evidence>
<dbReference type="Pfam" id="PF01485">
    <property type="entry name" value="IBR"/>
    <property type="match status" value="1"/>
</dbReference>
<dbReference type="InterPro" id="IPR013083">
    <property type="entry name" value="Znf_RING/FYVE/PHD"/>
</dbReference>
<evidence type="ECO:0000313" key="16">
    <source>
        <dbReference type="Proteomes" id="UP001489004"/>
    </source>
</evidence>
<dbReference type="InterPro" id="IPR044066">
    <property type="entry name" value="TRIAD_supradom"/>
</dbReference>
<dbReference type="CDD" id="cd22583">
    <property type="entry name" value="Rcat_RBR_ARI7-like"/>
    <property type="match status" value="1"/>
</dbReference>
<dbReference type="InterPro" id="IPR002867">
    <property type="entry name" value="IBR_dom"/>
</dbReference>
<dbReference type="Proteomes" id="UP001489004">
    <property type="component" value="Unassembled WGS sequence"/>
</dbReference>
<evidence type="ECO:0000313" key="15">
    <source>
        <dbReference type="EMBL" id="KAK9806726.1"/>
    </source>
</evidence>
<evidence type="ECO:0000256" key="3">
    <source>
        <dbReference type="ARBA" id="ARBA00005884"/>
    </source>
</evidence>
<dbReference type="EMBL" id="JALJOR010000013">
    <property type="protein sequence ID" value="KAK9806726.1"/>
    <property type="molecule type" value="Genomic_DNA"/>
</dbReference>
<dbReference type="Pfam" id="PF13445">
    <property type="entry name" value="zf-RING_UBOX"/>
    <property type="match status" value="1"/>
</dbReference>
<keyword evidence="5" id="KW-0808">Transferase</keyword>
<keyword evidence="7" id="KW-0677">Repeat</keyword>
<sequence>MDSDDDGSYPYDSESMEYISDEDNDFGFPQAEEPVASRRKAPYAVFTEDQLRERIQEALDAVTSVLSISEAEAVRVLRHCRWDVNRVNEEWFSDTAALRDKVGLVEAEPSTSGQAGGKVTCGVCFDDFKRRDVRSARCGHLFCKDCWQGYVTTAIANGPSVLDLRCPTPKCAAAVPRDLIFEVASKGDQAKYLQYGVRSYVEDNRAMGWCPAPGCENAVECLVEVSSEPLDIHCNCGHAFCFTCKEEAHRPVDCATVEVWLRKNSAESENLNWILANTKQCPKCKRAIEKNQGCMHMTCSQCKFEFCWLCLGSWQEHGERTGGFYACNRFEAAKKRGEYDEETLKREHAKNALERYMHYYQRWAENDRARLLAINAMKAMTETTVEQLSEVTMTPTSQLKFVVDAMQQVVDCRRILKWTYCYGYYNFANDDGKQSEANKQQQNFFEYNQEIAEVYLDRLHGVTEKELNKYVDGTITDLGGWGKFRENLIGLTDVTRSHFDKLVEELEKGLDHLLTTYRATTEEEAPPEVAEEAAAGPSSSKAKPEASKAPSKKASGAKRGRQNGQKAPAASRATESNTDLEATAGHWQCRHCTFANQDLDAEVCEVCEMARWE</sequence>
<dbReference type="Pfam" id="PF19422">
    <property type="entry name" value="Ariadne"/>
    <property type="match status" value="1"/>
</dbReference>
<proteinExistence type="inferred from homology"/>
<dbReference type="Gene3D" id="1.20.120.1750">
    <property type="match status" value="1"/>
</dbReference>
<dbReference type="PROSITE" id="PS51873">
    <property type="entry name" value="TRIAD"/>
    <property type="match status" value="1"/>
</dbReference>
<keyword evidence="10" id="KW-0862">Zinc</keyword>
<organism evidence="15 16">
    <name type="scientific">[Myrmecia] bisecta</name>
    <dbReference type="NCBI Taxonomy" id="41462"/>
    <lineage>
        <taxon>Eukaryota</taxon>
        <taxon>Viridiplantae</taxon>
        <taxon>Chlorophyta</taxon>
        <taxon>core chlorophytes</taxon>
        <taxon>Trebouxiophyceae</taxon>
        <taxon>Trebouxiales</taxon>
        <taxon>Trebouxiaceae</taxon>
        <taxon>Myrmecia</taxon>
    </lineage>
</organism>
<dbReference type="PROSITE" id="PS50089">
    <property type="entry name" value="ZF_RING_2"/>
    <property type="match status" value="1"/>
</dbReference>
<feature type="compositionally biased region" description="Acidic residues" evidence="12">
    <location>
        <begin position="522"/>
        <end position="531"/>
    </location>
</feature>
<feature type="compositionally biased region" description="Low complexity" evidence="12">
    <location>
        <begin position="532"/>
        <end position="554"/>
    </location>
</feature>
<keyword evidence="9" id="KW-0833">Ubl conjugation pathway</keyword>
<dbReference type="InterPro" id="IPR027370">
    <property type="entry name" value="Znf-RING_euk"/>
</dbReference>
<evidence type="ECO:0000259" key="13">
    <source>
        <dbReference type="PROSITE" id="PS50089"/>
    </source>
</evidence>
<comment type="catalytic activity">
    <reaction evidence="1">
        <text>[E2 ubiquitin-conjugating enzyme]-S-ubiquitinyl-L-cysteine + [acceptor protein]-L-lysine = [E2 ubiquitin-conjugating enzyme]-L-cysteine + [acceptor protein]-N(6)-ubiquitinyl-L-lysine.</text>
        <dbReference type="EC" id="2.3.2.31"/>
    </reaction>
</comment>
<dbReference type="AlphaFoldDB" id="A0AAW1P6G4"/>
<dbReference type="GO" id="GO:0061630">
    <property type="term" value="F:ubiquitin protein ligase activity"/>
    <property type="evidence" value="ECO:0007669"/>
    <property type="project" value="UniProtKB-EC"/>
</dbReference>
<evidence type="ECO:0000256" key="11">
    <source>
        <dbReference type="PROSITE-ProRule" id="PRU00175"/>
    </source>
</evidence>
<keyword evidence="8 11" id="KW-0863">Zinc-finger</keyword>